<keyword evidence="2" id="KW-0328">Glycosyltransferase</keyword>
<dbReference type="InterPro" id="IPR050194">
    <property type="entry name" value="Glycosyltransferase_grp1"/>
</dbReference>
<feature type="compositionally biased region" description="Low complexity" evidence="4">
    <location>
        <begin position="402"/>
        <end position="432"/>
    </location>
</feature>
<dbReference type="Proteomes" id="UP000481339">
    <property type="component" value="Unassembled WGS sequence"/>
</dbReference>
<dbReference type="RefSeq" id="WP_158035641.1">
    <property type="nucleotide sequence ID" value="NZ_BAAAZV010000013.1"/>
</dbReference>
<dbReference type="PANTHER" id="PTHR45947:SF3">
    <property type="entry name" value="SULFOQUINOVOSYL TRANSFERASE SQD2"/>
    <property type="match status" value="1"/>
</dbReference>
<keyword evidence="3 6" id="KW-0808">Transferase</keyword>
<evidence type="ECO:0000256" key="1">
    <source>
        <dbReference type="ARBA" id="ARBA00021292"/>
    </source>
</evidence>
<evidence type="ECO:0000256" key="3">
    <source>
        <dbReference type="ARBA" id="ARBA00022679"/>
    </source>
</evidence>
<feature type="region of interest" description="Disordered" evidence="4">
    <location>
        <begin position="402"/>
        <end position="438"/>
    </location>
</feature>
<evidence type="ECO:0000259" key="5">
    <source>
        <dbReference type="Pfam" id="PF13439"/>
    </source>
</evidence>
<sequence>MTETQAENQDHPLRILIGCDTFAPDVNGAARFTERLAAGLVQRGHDVHIVAPATSRRTAGVFTEVIEGEPMTVHRLPSWRWYPHDWLRFVWPFTIRRRARAVLDDVHPDVVHFQSFIVVGRGLSIEAHARGIRVIGTNHFMPENGVEFTGLPESLNRRLIAGVWNEARKVFALAQAVTTPTQRAADYLERCTGLHGVIPVSCGIRASDYRPRLVDADPGPGQHIVFVGRITDEKQIDVAIRAFARLDPALDARFDVVGGGDQLGRLRRLVDELGVAGRVRFLGRVDDDVLREVLSAGSVFVMPSVAELQSIATMEAMASGLPVVAADAMALPHLVHDGENGRLFPPGDDQALAERLTEVLRQDRAARRRMQQASLDGVRVHDIDRTLDVFERLYRGLPPHPAEAVAGAPAGETADAPGASAGEAGDASAALAREARGA</sequence>
<keyword evidence="7" id="KW-1185">Reference proteome</keyword>
<evidence type="ECO:0000313" key="7">
    <source>
        <dbReference type="Proteomes" id="UP000481339"/>
    </source>
</evidence>
<dbReference type="PANTHER" id="PTHR45947">
    <property type="entry name" value="SULFOQUINOVOSYL TRANSFERASE SQD2"/>
    <property type="match status" value="1"/>
</dbReference>
<dbReference type="GO" id="GO:0016757">
    <property type="term" value="F:glycosyltransferase activity"/>
    <property type="evidence" value="ECO:0007669"/>
    <property type="project" value="UniProtKB-KW"/>
</dbReference>
<dbReference type="Pfam" id="PF13692">
    <property type="entry name" value="Glyco_trans_1_4"/>
    <property type="match status" value="1"/>
</dbReference>
<dbReference type="EMBL" id="WBKA01000001">
    <property type="protein sequence ID" value="KAB1633804.1"/>
    <property type="molecule type" value="Genomic_DNA"/>
</dbReference>
<evidence type="ECO:0000256" key="2">
    <source>
        <dbReference type="ARBA" id="ARBA00022676"/>
    </source>
</evidence>
<dbReference type="OrthoDB" id="9802525at2"/>
<reference evidence="6 7" key="1">
    <citation type="submission" date="2019-09" db="EMBL/GenBank/DDBJ databases">
        <title>Phylogeny of genus Pseudoclavibacter and closely related genus.</title>
        <authorList>
            <person name="Li Y."/>
        </authorList>
    </citation>
    <scope>NUCLEOTIDE SEQUENCE [LARGE SCALE GENOMIC DNA]</scope>
    <source>
        <strain evidence="6 7">JCM 16921</strain>
    </source>
</reference>
<dbReference type="Gene3D" id="3.40.50.2000">
    <property type="entry name" value="Glycogen Phosphorylase B"/>
    <property type="match status" value="2"/>
</dbReference>
<dbReference type="GO" id="GO:1901137">
    <property type="term" value="P:carbohydrate derivative biosynthetic process"/>
    <property type="evidence" value="ECO:0007669"/>
    <property type="project" value="UniProtKB-ARBA"/>
</dbReference>
<evidence type="ECO:0000256" key="4">
    <source>
        <dbReference type="SAM" id="MobiDB-lite"/>
    </source>
</evidence>
<proteinExistence type="predicted"/>
<dbReference type="Pfam" id="PF13439">
    <property type="entry name" value="Glyco_transf_4"/>
    <property type="match status" value="1"/>
</dbReference>
<gene>
    <name evidence="6" type="ORF">F8O02_02505</name>
</gene>
<dbReference type="SUPFAM" id="SSF53756">
    <property type="entry name" value="UDP-Glycosyltransferase/glycogen phosphorylase"/>
    <property type="match status" value="1"/>
</dbReference>
<feature type="domain" description="Glycosyltransferase subfamily 4-like N-terminal" evidence="5">
    <location>
        <begin position="26"/>
        <end position="199"/>
    </location>
</feature>
<comment type="caution">
    <text evidence="6">The sequence shown here is derived from an EMBL/GenBank/DDBJ whole genome shotgun (WGS) entry which is preliminary data.</text>
</comment>
<dbReference type="AlphaFoldDB" id="A0A7C8BQ33"/>
<evidence type="ECO:0000313" key="6">
    <source>
        <dbReference type="EMBL" id="KAB1633804.1"/>
    </source>
</evidence>
<dbReference type="InterPro" id="IPR028098">
    <property type="entry name" value="Glyco_trans_4-like_N"/>
</dbReference>
<accession>A0A7C8BQ33</accession>
<organism evidence="6 7">
    <name type="scientific">Pseudoclavibacter caeni</name>
    <dbReference type="NCBI Taxonomy" id="908846"/>
    <lineage>
        <taxon>Bacteria</taxon>
        <taxon>Bacillati</taxon>
        <taxon>Actinomycetota</taxon>
        <taxon>Actinomycetes</taxon>
        <taxon>Micrococcales</taxon>
        <taxon>Microbacteriaceae</taxon>
        <taxon>Pseudoclavibacter</taxon>
    </lineage>
</organism>
<protein>
    <recommendedName>
        <fullName evidence="1">D-inositol 3-phosphate glycosyltransferase</fullName>
    </recommendedName>
</protein>
<name>A0A7C8BQ33_9MICO</name>